<organism evidence="1 2">
    <name type="scientific">Linnemannia schmuckeri</name>
    <dbReference type="NCBI Taxonomy" id="64567"/>
    <lineage>
        <taxon>Eukaryota</taxon>
        <taxon>Fungi</taxon>
        <taxon>Fungi incertae sedis</taxon>
        <taxon>Mucoromycota</taxon>
        <taxon>Mortierellomycotina</taxon>
        <taxon>Mortierellomycetes</taxon>
        <taxon>Mortierellales</taxon>
        <taxon>Mortierellaceae</taxon>
        <taxon>Linnemannia</taxon>
    </lineage>
</organism>
<dbReference type="AlphaFoldDB" id="A0A9P5RX64"/>
<dbReference type="Proteomes" id="UP000748756">
    <property type="component" value="Unassembled WGS sequence"/>
</dbReference>
<accession>A0A9P5RX64</accession>
<keyword evidence="2" id="KW-1185">Reference proteome</keyword>
<evidence type="ECO:0000313" key="1">
    <source>
        <dbReference type="EMBL" id="KAF9148521.1"/>
    </source>
</evidence>
<protein>
    <submittedName>
        <fullName evidence="1">Uncharacterized protein</fullName>
    </submittedName>
</protein>
<reference evidence="1" key="1">
    <citation type="journal article" date="2020" name="Fungal Divers.">
        <title>Resolving the Mortierellaceae phylogeny through synthesis of multi-gene phylogenetics and phylogenomics.</title>
        <authorList>
            <person name="Vandepol N."/>
            <person name="Liber J."/>
            <person name="Desiro A."/>
            <person name="Na H."/>
            <person name="Kennedy M."/>
            <person name="Barry K."/>
            <person name="Grigoriev I.V."/>
            <person name="Miller A.N."/>
            <person name="O'Donnell K."/>
            <person name="Stajich J.E."/>
            <person name="Bonito G."/>
        </authorList>
    </citation>
    <scope>NUCLEOTIDE SEQUENCE</scope>
    <source>
        <strain evidence="1">NRRL 6426</strain>
    </source>
</reference>
<dbReference type="OrthoDB" id="5340163at2759"/>
<gene>
    <name evidence="1" type="ORF">BG015_009739</name>
</gene>
<comment type="caution">
    <text evidence="1">The sequence shown here is derived from an EMBL/GenBank/DDBJ whole genome shotgun (WGS) entry which is preliminary data.</text>
</comment>
<dbReference type="EMBL" id="JAAAUQ010000647">
    <property type="protein sequence ID" value="KAF9148521.1"/>
    <property type="molecule type" value="Genomic_DNA"/>
</dbReference>
<name>A0A9P5RX64_9FUNG</name>
<proteinExistence type="predicted"/>
<evidence type="ECO:0000313" key="2">
    <source>
        <dbReference type="Proteomes" id="UP000748756"/>
    </source>
</evidence>
<sequence length="146" mass="16986">MARLSFIIISDFILKTFTDNFWLSNTEFIMDISNPNLSWFLRTKPSKLRPKERPSYNINEFRVEDHTTEPTSVARAYGAENMYRDVTEVDCMKFENLKWIIETPVEDIMKEYQNAIMVRVVSGRPAALICPYQGSIHIAELEGLLT</sequence>